<evidence type="ECO:0000313" key="3">
    <source>
        <dbReference type="Proteomes" id="UP000267464"/>
    </source>
</evidence>
<dbReference type="InterPro" id="IPR002731">
    <property type="entry name" value="ATPase_BadF"/>
</dbReference>
<proteinExistence type="predicted"/>
<evidence type="ECO:0000313" key="2">
    <source>
        <dbReference type="EMBL" id="RQP21185.1"/>
    </source>
</evidence>
<accession>A0A3N7JQ54</accession>
<dbReference type="Gene3D" id="3.30.420.40">
    <property type="match status" value="2"/>
</dbReference>
<dbReference type="SUPFAM" id="SSF53067">
    <property type="entry name" value="Actin-like ATPase domain"/>
    <property type="match status" value="2"/>
</dbReference>
<name>A0A3N7JQ54_9BURK</name>
<keyword evidence="3" id="KW-1185">Reference proteome</keyword>
<evidence type="ECO:0000259" key="1">
    <source>
        <dbReference type="Pfam" id="PF01869"/>
    </source>
</evidence>
<dbReference type="OrthoDB" id="9816014at2"/>
<reference evidence="2 3" key="2">
    <citation type="submission" date="2018-12" db="EMBL/GenBank/DDBJ databases">
        <title>Rhizobacter gummiphilus sp. nov., a rubber-degrading bacterium isolated from the soil of a botanical garden in Japan.</title>
        <authorList>
            <person name="Shunsuke S.S."/>
        </authorList>
    </citation>
    <scope>NUCLEOTIDE SEQUENCE [LARGE SCALE GENOMIC DNA]</scope>
    <source>
        <strain evidence="2 3">S-16</strain>
    </source>
</reference>
<protein>
    <submittedName>
        <fullName evidence="2">ATPase</fullName>
    </submittedName>
</protein>
<feature type="domain" description="ATPase BadF/BadG/BcrA/BcrD type" evidence="1">
    <location>
        <begin position="6"/>
        <end position="238"/>
    </location>
</feature>
<dbReference type="PANTHER" id="PTHR43190">
    <property type="entry name" value="N-ACETYL-D-GLUCOSAMINE KINASE"/>
    <property type="match status" value="1"/>
</dbReference>
<gene>
    <name evidence="2" type="ORF">DZC73_29050</name>
</gene>
<dbReference type="InterPro" id="IPR043129">
    <property type="entry name" value="ATPase_NBD"/>
</dbReference>
<dbReference type="AlphaFoldDB" id="A0A3N7JQ54"/>
<dbReference type="InterPro" id="IPR052519">
    <property type="entry name" value="Euk-type_GlcNAc_Kinase"/>
</dbReference>
<comment type="caution">
    <text evidence="2">The sequence shown here is derived from an EMBL/GenBank/DDBJ whole genome shotgun (WGS) entry which is preliminary data.</text>
</comment>
<organism evidence="2 3">
    <name type="scientific">Piscinibacter terrae</name>
    <dbReference type="NCBI Taxonomy" id="2496871"/>
    <lineage>
        <taxon>Bacteria</taxon>
        <taxon>Pseudomonadati</taxon>
        <taxon>Pseudomonadota</taxon>
        <taxon>Betaproteobacteria</taxon>
        <taxon>Burkholderiales</taxon>
        <taxon>Sphaerotilaceae</taxon>
        <taxon>Piscinibacter</taxon>
    </lineage>
</organism>
<dbReference type="RefSeq" id="WP_124543922.1">
    <property type="nucleotide sequence ID" value="NZ_QUSW01000013.1"/>
</dbReference>
<sequence length="294" mass="30132">MVEFLVGVDGGGTSTRALLARRDGRVIGQGQAGPSALQQGIASAWMQVQIAIRRAFETAAVAAPSWDRVALGAGLSGVSNRPWRDEFVATNPGFAELVAETDSFTMLVGAHGGKPGAIVIAGTGSMGEVWNTDGSRHCVGGFGFPVSDEGSGAWLGLRAVREAQAAIDGRANAGSLARAVWARCGDTRDSMQAWCDKAGQFQYGQVAPAVFESESTDPQAAHLLSRAVNALESIALALDPHGGLPLAVCGSIGERLSGRFAPALKTRLVDAADGPAAGALTLVRGVVERAGGGR</sequence>
<dbReference type="PANTHER" id="PTHR43190:SF3">
    <property type="entry name" value="N-ACETYL-D-GLUCOSAMINE KINASE"/>
    <property type="match status" value="1"/>
</dbReference>
<dbReference type="Pfam" id="PF01869">
    <property type="entry name" value="BcrAD_BadFG"/>
    <property type="match status" value="1"/>
</dbReference>
<dbReference type="CDD" id="cd24082">
    <property type="entry name" value="ASKHA_NBD_GspK-like"/>
    <property type="match status" value="1"/>
</dbReference>
<reference evidence="2 3" key="1">
    <citation type="submission" date="2018-08" db="EMBL/GenBank/DDBJ databases">
        <authorList>
            <person name="Khan S.A."/>
            <person name="Jeon C.O."/>
            <person name="Chun B.H."/>
            <person name="Jeong S.E."/>
        </authorList>
    </citation>
    <scope>NUCLEOTIDE SEQUENCE [LARGE SCALE GENOMIC DNA]</scope>
    <source>
        <strain evidence="2 3">S-16</strain>
    </source>
</reference>
<dbReference type="Proteomes" id="UP000267464">
    <property type="component" value="Unassembled WGS sequence"/>
</dbReference>
<dbReference type="EMBL" id="QUSW01000013">
    <property type="protein sequence ID" value="RQP21185.1"/>
    <property type="molecule type" value="Genomic_DNA"/>
</dbReference>